<dbReference type="Pfam" id="PF02811">
    <property type="entry name" value="PHP"/>
    <property type="match status" value="1"/>
</dbReference>
<dbReference type="Gene3D" id="3.20.20.140">
    <property type="entry name" value="Metal-dependent hydrolases"/>
    <property type="match status" value="1"/>
</dbReference>
<evidence type="ECO:0000313" key="2">
    <source>
        <dbReference type="EMBL" id="CUO08164.1"/>
    </source>
</evidence>
<dbReference type="OrthoDB" id="9801679at2"/>
<proteinExistence type="predicted"/>
<evidence type="ECO:0000259" key="1">
    <source>
        <dbReference type="SMART" id="SM00481"/>
    </source>
</evidence>
<dbReference type="NCBIfam" id="NF038032">
    <property type="entry name" value="CehA_McbA_metalo"/>
    <property type="match status" value="1"/>
</dbReference>
<dbReference type="InterPro" id="IPR016195">
    <property type="entry name" value="Pol/histidinol_Pase-like"/>
</dbReference>
<dbReference type="InterPro" id="IPR003141">
    <property type="entry name" value="Pol/His_phosphatase_N"/>
</dbReference>
<reference evidence="2 3" key="1">
    <citation type="submission" date="2015-09" db="EMBL/GenBank/DDBJ databases">
        <authorList>
            <consortium name="Pathogen Informatics"/>
        </authorList>
    </citation>
    <scope>NUCLEOTIDE SEQUENCE [LARGE SCALE GENOMIC DNA]</scope>
    <source>
        <strain evidence="2 3">2789STDY5834855</strain>
    </source>
</reference>
<evidence type="ECO:0000313" key="3">
    <source>
        <dbReference type="Proteomes" id="UP000095558"/>
    </source>
</evidence>
<dbReference type="SMART" id="SM00481">
    <property type="entry name" value="POLIIIAc"/>
    <property type="match status" value="1"/>
</dbReference>
<gene>
    <name evidence="2" type="ORF">ERS852470_01385</name>
</gene>
<organism evidence="2 3">
    <name type="scientific">Clostridium disporicum</name>
    <dbReference type="NCBI Taxonomy" id="84024"/>
    <lineage>
        <taxon>Bacteria</taxon>
        <taxon>Bacillati</taxon>
        <taxon>Bacillota</taxon>
        <taxon>Clostridia</taxon>
        <taxon>Eubacteriales</taxon>
        <taxon>Clostridiaceae</taxon>
        <taxon>Clostridium</taxon>
    </lineage>
</organism>
<feature type="domain" description="Polymerase/histidinol phosphatase N-terminal" evidence="1">
    <location>
        <begin position="22"/>
        <end position="104"/>
    </location>
</feature>
<dbReference type="EMBL" id="CYZV01000013">
    <property type="protein sequence ID" value="CUO08164.1"/>
    <property type="molecule type" value="Genomic_DNA"/>
</dbReference>
<dbReference type="AlphaFoldDB" id="A0A174C4U1"/>
<dbReference type="RefSeq" id="WP_042400953.1">
    <property type="nucleotide sequence ID" value="NZ_CYYT01000033.1"/>
</dbReference>
<dbReference type="InterPro" id="IPR004013">
    <property type="entry name" value="PHP_dom"/>
</dbReference>
<dbReference type="GeneID" id="83012838"/>
<dbReference type="SUPFAM" id="SSF89550">
    <property type="entry name" value="PHP domain-like"/>
    <property type="match status" value="1"/>
</dbReference>
<accession>A0A174C4U1</accession>
<dbReference type="Proteomes" id="UP000095558">
    <property type="component" value="Unassembled WGS sequence"/>
</dbReference>
<protein>
    <submittedName>
        <fullName evidence="2">OB-fold nucleic acid binding domain-containing protein</fullName>
    </submittedName>
</protein>
<name>A0A174C4U1_9CLOT</name>
<sequence>MGKSKHKNKVSFDQNKLKYYYGIPHCHSSYSTGKGTPLDLYQFAIKCKLDFLFVTDHNDFLSNKTSVKDSTLTRWNATNYYANKIKKSEDDFLPIVGFECKTIPYGDFNIINPSNYFTGSIKDLRLLTLWMLNNNQAFIIINHPHKEVGKLRYSEFFNKIITSIEVYNGNPASKYTKHEKYYYQLLDDGWKLGAINGQDNHRINFDQADYLTAYIANDLSKNSLIDAFRSHRTYSTESRFLKLHFTIDETFMGETISIYSPKIKFSIFTEDIRYKIKEIQILSNGGTIIKKVDDINLNSIKYIYEHQNSPKETWYVIKVLQEDNKTAVSSPIFINHLNVNHI</sequence>
<dbReference type="GO" id="GO:0003824">
    <property type="term" value="F:catalytic activity"/>
    <property type="evidence" value="ECO:0007669"/>
    <property type="project" value="InterPro"/>
</dbReference>